<accession>A0A1D7RQT0</accession>
<dbReference type="Proteomes" id="UP000220587">
    <property type="component" value="Segment"/>
</dbReference>
<evidence type="ECO:0000313" key="6">
    <source>
        <dbReference type="EMBL" id="AOO09553.1"/>
    </source>
</evidence>
<evidence type="ECO:0000313" key="8">
    <source>
        <dbReference type="Proteomes" id="UP000219973"/>
    </source>
</evidence>
<dbReference type="Proteomes" id="UP000220287">
    <property type="component" value="Segment"/>
</dbReference>
<gene>
    <name evidence="1" type="ORF">LIS141013_048</name>
    <name evidence="2" type="ORF">Np041112_048</name>
    <name evidence="3" type="ORF">RW010709_048</name>
    <name evidence="4" type="ORF">W1090709_048</name>
    <name evidence="5" type="ORF">W1120909_048</name>
    <name evidence="6" type="ORF">W2140910_048</name>
</gene>
<sequence>MYALVNKRNGAVWQFSAETFEVHESQSWIDVPDDVFDETVDPADWKYNSETLMIEQKVYEAPPVEAVRRFEFPDIGDQLDLLWHDMDEGRIAGKDTSNWYAVVKNIKDRNPK</sequence>
<dbReference type="Proteomes" id="UP000219823">
    <property type="component" value="Segment"/>
</dbReference>
<protein>
    <submittedName>
        <fullName evidence="3">Uncharacterized protein</fullName>
    </submittedName>
</protein>
<evidence type="ECO:0000313" key="2">
    <source>
        <dbReference type="EMBL" id="AOO00775.1"/>
    </source>
</evidence>
<organism evidence="3 8">
    <name type="scientific">Synechococcus phage S-RIM2</name>
    <dbReference type="NCBI Taxonomy" id="687800"/>
    <lineage>
        <taxon>Viruses</taxon>
        <taxon>Duplodnaviria</taxon>
        <taxon>Heunggongvirae</taxon>
        <taxon>Uroviricota</taxon>
        <taxon>Caudoviricetes</taxon>
        <taxon>Pantevenvirales</taxon>
        <taxon>Kyanoviridae</taxon>
        <taxon>Nerrivikvirus</taxon>
        <taxon>Nerrivikvirus srim2</taxon>
    </lineage>
</organism>
<evidence type="ECO:0000313" key="7">
    <source>
        <dbReference type="Proteomes" id="UP000219823"/>
    </source>
</evidence>
<dbReference type="EMBL" id="KX349235">
    <property type="protein sequence ID" value="AON99492.1"/>
    <property type="molecule type" value="Genomic_DNA"/>
</dbReference>
<dbReference type="EMBL" id="KX349282">
    <property type="protein sequence ID" value="AOO09553.1"/>
    <property type="molecule type" value="Genomic_DNA"/>
</dbReference>
<evidence type="ECO:0000313" key="3">
    <source>
        <dbReference type="EMBL" id="AOO03770.1"/>
    </source>
</evidence>
<reference evidence="7 8" key="1">
    <citation type="journal article" date="2016" name="Environ. Microbiol.">
        <title>Genomic diversification of marine cyanophages into stable ecotypes.</title>
        <authorList>
            <person name="Marston M.F."/>
            <person name="Martiny J.B."/>
        </authorList>
    </citation>
    <scope>NUCLEOTIDE SEQUENCE [LARGE SCALE GENOMIC DNA]</scope>
    <source>
        <strain evidence="1">LIS_14_1013</strain>
        <strain evidence="2">Np_04_1112</strain>
        <strain evidence="3">RW_01_0709</strain>
        <strain evidence="4">W1_09_0709</strain>
        <strain evidence="5">W1_12_0909</strain>
        <strain evidence="6">W2_14_0910</strain>
    </source>
</reference>
<dbReference type="EMBL" id="KX349277">
    <property type="protein sequence ID" value="AOO08480.1"/>
    <property type="molecule type" value="Genomic_DNA"/>
</dbReference>
<dbReference type="Proteomes" id="UP000220657">
    <property type="component" value="Segment"/>
</dbReference>
<evidence type="ECO:0000313" key="5">
    <source>
        <dbReference type="EMBL" id="AOO08480.1"/>
    </source>
</evidence>
<evidence type="ECO:0000313" key="1">
    <source>
        <dbReference type="EMBL" id="AON99492.1"/>
    </source>
</evidence>
<dbReference type="Proteomes" id="UP000219973">
    <property type="component" value="Segment"/>
</dbReference>
<dbReference type="EMBL" id="KX349276">
    <property type="protein sequence ID" value="AOO08266.1"/>
    <property type="molecule type" value="Genomic_DNA"/>
</dbReference>
<dbReference type="Proteomes" id="UP000220101">
    <property type="component" value="Segment"/>
</dbReference>
<evidence type="ECO:0000313" key="4">
    <source>
        <dbReference type="EMBL" id="AOO08266.1"/>
    </source>
</evidence>
<dbReference type="EMBL" id="KX349255">
    <property type="protein sequence ID" value="AOO03770.1"/>
    <property type="molecule type" value="Genomic_DNA"/>
</dbReference>
<name>A0A1D7RQT0_9CAUD</name>
<dbReference type="EMBL" id="KX349241">
    <property type="protein sequence ID" value="AOO00775.1"/>
    <property type="molecule type" value="Genomic_DNA"/>
</dbReference>
<proteinExistence type="predicted"/>